<dbReference type="EMBL" id="CP038810">
    <property type="protein sequence ID" value="QBZ98818.1"/>
    <property type="molecule type" value="Genomic_DNA"/>
</dbReference>
<protein>
    <submittedName>
        <fullName evidence="1">Uncharacterized protein</fullName>
    </submittedName>
</protein>
<evidence type="ECO:0000313" key="1">
    <source>
        <dbReference type="EMBL" id="QBZ98818.1"/>
    </source>
</evidence>
<keyword evidence="2" id="KW-1185">Reference proteome</keyword>
<reference evidence="1 2" key="1">
    <citation type="submission" date="2019-04" db="EMBL/GenBank/DDBJ databases">
        <title>Flavobacterium sp. GS03.</title>
        <authorList>
            <person name="Kim H."/>
        </authorList>
    </citation>
    <scope>NUCLEOTIDE SEQUENCE [LARGE SCALE GENOMIC DNA]</scope>
    <source>
        <strain evidence="1 2">GS03</strain>
    </source>
</reference>
<dbReference type="AlphaFoldDB" id="A0A4P7PV11"/>
<name>A0A4P7PV11_9FLAO</name>
<evidence type="ECO:0000313" key="2">
    <source>
        <dbReference type="Proteomes" id="UP000296862"/>
    </source>
</evidence>
<accession>A0A4P7PV11</accession>
<gene>
    <name evidence="1" type="ORF">GS03_02329</name>
</gene>
<dbReference type="Proteomes" id="UP000296862">
    <property type="component" value="Chromosome"/>
</dbReference>
<sequence>MNKSVQKGEALAVKSHPYYTNLSILYSSR</sequence>
<dbReference type="KEGG" id="fsn:GS03_02329"/>
<organism evidence="1 2">
    <name type="scientific">Flavobacterium sangjuense</name>
    <dbReference type="NCBI Taxonomy" id="2518177"/>
    <lineage>
        <taxon>Bacteria</taxon>
        <taxon>Pseudomonadati</taxon>
        <taxon>Bacteroidota</taxon>
        <taxon>Flavobacteriia</taxon>
        <taxon>Flavobacteriales</taxon>
        <taxon>Flavobacteriaceae</taxon>
        <taxon>Flavobacterium</taxon>
    </lineage>
</organism>
<proteinExistence type="predicted"/>